<reference evidence="11 12" key="1">
    <citation type="submission" date="2019-02" db="EMBL/GenBank/DDBJ databases">
        <title>Deep-cultivation of Planctomycetes and their phenomic and genomic characterization uncovers novel biology.</title>
        <authorList>
            <person name="Wiegand S."/>
            <person name="Jogler M."/>
            <person name="Boedeker C."/>
            <person name="Pinto D."/>
            <person name="Vollmers J."/>
            <person name="Rivas-Marin E."/>
            <person name="Kohn T."/>
            <person name="Peeters S.H."/>
            <person name="Heuer A."/>
            <person name="Rast P."/>
            <person name="Oberbeckmann S."/>
            <person name="Bunk B."/>
            <person name="Jeske O."/>
            <person name="Meyerdierks A."/>
            <person name="Storesund J.E."/>
            <person name="Kallscheuer N."/>
            <person name="Luecker S."/>
            <person name="Lage O.M."/>
            <person name="Pohl T."/>
            <person name="Merkel B.J."/>
            <person name="Hornburger P."/>
            <person name="Mueller R.-W."/>
            <person name="Bruemmer F."/>
            <person name="Labrenz M."/>
            <person name="Spormann A.M."/>
            <person name="Op Den Camp H."/>
            <person name="Overmann J."/>
            <person name="Amann R."/>
            <person name="Jetten M.S.M."/>
            <person name="Mascher T."/>
            <person name="Medema M.H."/>
            <person name="Devos D.P."/>
            <person name="Kaster A.-K."/>
            <person name="Ovreas L."/>
            <person name="Rohde M."/>
            <person name="Galperin M.Y."/>
            <person name="Jogler C."/>
        </authorList>
    </citation>
    <scope>NUCLEOTIDE SEQUENCE [LARGE SCALE GENOMIC DNA]</scope>
    <source>
        <strain evidence="11 12">KOR42</strain>
    </source>
</reference>
<keyword evidence="4 11" id="KW-0808">Transferase</keyword>
<keyword evidence="5" id="KW-0479">Metal-binding</keyword>
<evidence type="ECO:0000256" key="7">
    <source>
        <dbReference type="ARBA" id="ARBA00022833"/>
    </source>
</evidence>
<dbReference type="InterPro" id="IPR001330">
    <property type="entry name" value="Prenyltrans"/>
</dbReference>
<evidence type="ECO:0000259" key="10">
    <source>
        <dbReference type="Pfam" id="PF00432"/>
    </source>
</evidence>
<feature type="domain" description="Prenyltransferase alpha-alpha toroid" evidence="10">
    <location>
        <begin position="201"/>
        <end position="309"/>
    </location>
</feature>
<evidence type="ECO:0000256" key="1">
    <source>
        <dbReference type="ARBA" id="ARBA00001947"/>
    </source>
</evidence>
<dbReference type="RefSeq" id="WP_146508948.1">
    <property type="nucleotide sequence ID" value="NZ_SIHI01000001.1"/>
</dbReference>
<keyword evidence="7" id="KW-0862">Zinc</keyword>
<evidence type="ECO:0000313" key="12">
    <source>
        <dbReference type="Proteomes" id="UP000317243"/>
    </source>
</evidence>
<gene>
    <name evidence="11" type="ORF">KOR42_18820</name>
</gene>
<proteinExistence type="inferred from homology"/>
<dbReference type="PANTHER" id="PTHR11774">
    <property type="entry name" value="GERANYLGERANYL TRANSFERASE TYPE BETA SUBUNIT"/>
    <property type="match status" value="1"/>
</dbReference>
<comment type="caution">
    <text evidence="11">The sequence shown here is derived from an EMBL/GenBank/DDBJ whole genome shotgun (WGS) entry which is preliminary data.</text>
</comment>
<keyword evidence="3" id="KW-0637">Prenyltransferase</keyword>
<keyword evidence="6" id="KW-0677">Repeat</keyword>
<dbReference type="SUPFAM" id="SSF48239">
    <property type="entry name" value="Terpenoid cyclases/Protein prenyltransferases"/>
    <property type="match status" value="2"/>
</dbReference>
<comment type="cofactor">
    <cofactor evidence="1">
        <name>Zn(2+)</name>
        <dbReference type="ChEBI" id="CHEBI:29105"/>
    </cofactor>
</comment>
<accession>A0A5C5X5W3</accession>
<dbReference type="InterPro" id="IPR045089">
    <property type="entry name" value="PGGT1B-like"/>
</dbReference>
<name>A0A5C5X5W3_9PLAN</name>
<evidence type="ECO:0000313" key="11">
    <source>
        <dbReference type="EMBL" id="TWT58507.1"/>
    </source>
</evidence>
<protein>
    <recommendedName>
        <fullName evidence="8">Geranylgeranyl transferase type II subunit beta</fullName>
    </recommendedName>
    <alternativeName>
        <fullName evidence="9">Type II protein geranyl-geranyltransferase subunit beta</fullName>
    </alternativeName>
</protein>
<dbReference type="EMBL" id="SIHI01000001">
    <property type="protein sequence ID" value="TWT58507.1"/>
    <property type="molecule type" value="Genomic_DNA"/>
</dbReference>
<dbReference type="CDD" id="cd00688">
    <property type="entry name" value="ISOPREN_C2_like"/>
    <property type="match status" value="1"/>
</dbReference>
<dbReference type="PANTHER" id="PTHR11774:SF11">
    <property type="entry name" value="GERANYLGERANYL TRANSFERASE TYPE-2 SUBUNIT BETA"/>
    <property type="match status" value="1"/>
</dbReference>
<sequence length="322" mass="35058">MLRTPYLVRLGNRLADGLSGTSPDWRARHAEFVLSFQQDDGGFAGREGDSDLYYTSFAVRALVMLGQMSEGVTNSVAEFLARHDPLRLGVIDLMNWLSTALAVQVATGQDLLEGFGADFADVVSARLEEVRTKDGGYAKSVEGSSGSTYHSFLVLLTYQLLGKEVPRPNALIQFLYDRQRDDGGFVEIAPMRRSGTNPTAAAVAILQELNAVDDEIRADVRAFLKDVRGDEGGFQANSRVPFTDSLSTFTGLLTIQDLGLAEVLNPQQLRELLESQLEFPTGGYRAATWDEAADVEYTFYGLGVKALLGEEAPAGEETANLT</sequence>
<dbReference type="AlphaFoldDB" id="A0A5C5X5W3"/>
<dbReference type="Proteomes" id="UP000317243">
    <property type="component" value="Unassembled WGS sequence"/>
</dbReference>
<evidence type="ECO:0000256" key="4">
    <source>
        <dbReference type="ARBA" id="ARBA00022679"/>
    </source>
</evidence>
<dbReference type="OrthoDB" id="257049at2"/>
<evidence type="ECO:0000256" key="8">
    <source>
        <dbReference type="ARBA" id="ARBA00030816"/>
    </source>
</evidence>
<evidence type="ECO:0000256" key="3">
    <source>
        <dbReference type="ARBA" id="ARBA00022602"/>
    </source>
</evidence>
<keyword evidence="12" id="KW-1185">Reference proteome</keyword>
<dbReference type="GO" id="GO:0008318">
    <property type="term" value="F:protein prenyltransferase activity"/>
    <property type="evidence" value="ECO:0007669"/>
    <property type="project" value="InterPro"/>
</dbReference>
<dbReference type="Pfam" id="PF00432">
    <property type="entry name" value="Prenyltrans"/>
    <property type="match status" value="2"/>
</dbReference>
<feature type="domain" description="Prenyltransferase alpha-alpha toroid" evidence="10">
    <location>
        <begin position="21"/>
        <end position="185"/>
    </location>
</feature>
<dbReference type="InterPro" id="IPR008930">
    <property type="entry name" value="Terpenoid_cyclase/PrenylTrfase"/>
</dbReference>
<organism evidence="11 12">
    <name type="scientific">Thalassoglobus neptunius</name>
    <dbReference type="NCBI Taxonomy" id="1938619"/>
    <lineage>
        <taxon>Bacteria</taxon>
        <taxon>Pseudomonadati</taxon>
        <taxon>Planctomycetota</taxon>
        <taxon>Planctomycetia</taxon>
        <taxon>Planctomycetales</taxon>
        <taxon>Planctomycetaceae</taxon>
        <taxon>Thalassoglobus</taxon>
    </lineage>
</organism>
<evidence type="ECO:0000256" key="6">
    <source>
        <dbReference type="ARBA" id="ARBA00022737"/>
    </source>
</evidence>
<evidence type="ECO:0000256" key="2">
    <source>
        <dbReference type="ARBA" id="ARBA00010497"/>
    </source>
</evidence>
<comment type="similarity">
    <text evidence="2">Belongs to the protein prenyltransferase subunit beta family.</text>
</comment>
<evidence type="ECO:0000256" key="5">
    <source>
        <dbReference type="ARBA" id="ARBA00022723"/>
    </source>
</evidence>
<dbReference type="GO" id="GO:0046872">
    <property type="term" value="F:metal ion binding"/>
    <property type="evidence" value="ECO:0007669"/>
    <property type="project" value="UniProtKB-KW"/>
</dbReference>
<dbReference type="Gene3D" id="1.50.10.20">
    <property type="match status" value="2"/>
</dbReference>
<evidence type="ECO:0000256" key="9">
    <source>
        <dbReference type="ARBA" id="ARBA00032766"/>
    </source>
</evidence>